<evidence type="ECO:0000256" key="1">
    <source>
        <dbReference type="ARBA" id="ARBA00004141"/>
    </source>
</evidence>
<dbReference type="Proteomes" id="UP000054321">
    <property type="component" value="Unassembled WGS sequence"/>
</dbReference>
<evidence type="ECO:0000256" key="4">
    <source>
        <dbReference type="ARBA" id="ARBA00023136"/>
    </source>
</evidence>
<dbReference type="InterPro" id="IPR011701">
    <property type="entry name" value="MFS"/>
</dbReference>
<feature type="transmembrane region" description="Helical" evidence="6">
    <location>
        <begin position="61"/>
        <end position="79"/>
    </location>
</feature>
<feature type="transmembrane region" description="Helical" evidence="6">
    <location>
        <begin position="468"/>
        <end position="489"/>
    </location>
</feature>
<dbReference type="Gene3D" id="1.20.1250.20">
    <property type="entry name" value="MFS general substrate transporter like domains"/>
    <property type="match status" value="1"/>
</dbReference>
<dbReference type="SUPFAM" id="SSF103473">
    <property type="entry name" value="MFS general substrate transporter"/>
    <property type="match status" value="1"/>
</dbReference>
<dbReference type="GO" id="GO:0005886">
    <property type="term" value="C:plasma membrane"/>
    <property type="evidence" value="ECO:0007669"/>
    <property type="project" value="TreeGrafter"/>
</dbReference>
<feature type="domain" description="Major facilitator superfamily (MFS) profile" evidence="7">
    <location>
        <begin position="63"/>
        <end position="495"/>
    </location>
</feature>
<keyword evidence="2 6" id="KW-0812">Transmembrane</keyword>
<feature type="transmembrane region" description="Helical" evidence="6">
    <location>
        <begin position="437"/>
        <end position="456"/>
    </location>
</feature>
<comment type="subcellular location">
    <subcellularLocation>
        <location evidence="1">Membrane</location>
        <topology evidence="1">Multi-pass membrane protein</topology>
    </subcellularLocation>
</comment>
<dbReference type="InParanoid" id="A0A0C3DT41"/>
<accession>A0A0C3DT41</accession>
<feature type="transmembrane region" description="Helical" evidence="6">
    <location>
        <begin position="374"/>
        <end position="395"/>
    </location>
</feature>
<dbReference type="InterPro" id="IPR020846">
    <property type="entry name" value="MFS_dom"/>
</dbReference>
<dbReference type="AlphaFoldDB" id="A0A0C3DT41"/>
<keyword evidence="9" id="KW-1185">Reference proteome</keyword>
<proteinExistence type="predicted"/>
<evidence type="ECO:0000256" key="3">
    <source>
        <dbReference type="ARBA" id="ARBA00022989"/>
    </source>
</evidence>
<feature type="transmembrane region" description="Helical" evidence="6">
    <location>
        <begin position="215"/>
        <end position="237"/>
    </location>
</feature>
<feature type="transmembrane region" description="Helical" evidence="6">
    <location>
        <begin position="129"/>
        <end position="146"/>
    </location>
</feature>
<sequence>MSPIGEKGVTVSNEETSNPTSHELEDIELVEGKRSKKGILLRPQPSNDPNDPLNWPYVQKYATYLTICFFAFLGLLNSSNFTVAIVPVSKEFKTTTVRAGYLTSIQLLAMGLGNLFWMPMMRIVGKRPIYLSSLILLMVTNIWGYYAHSYDNLLASRIIGGFMSAAADATVPSVVADLFYFHERGHFMMFFHIAISAGVFLGPLINAYLVQYAGWRWMLGFVAIASGVTFVIGFFTIHETAYARDKVNLELPDEAYPAKRSYLTSLSLSHGYDSEASFFRWFASTLVLLAYPPVVIVGLTIGVCVGWNISIQLTSSRTFTAAPYHWTIHSLGLMSIAGFVGAVISFFIGGRLIDFIANRATARKGGIAEPEFRLPAMIFPAIIGPMGVLTYGMIIADKKNYWGAIVGFAMLGFALTAASNVVVTYAVDAYRPISGEVLVIVFVVRNVMACLLSLYIQDWIQVEGIKRAFGEMVGIQYAIFSLSLVLYFFGKRIRSFTGTFGPMKKVLQGR</sequence>
<reference evidence="9" key="2">
    <citation type="submission" date="2015-01" db="EMBL/GenBank/DDBJ databases">
        <title>Evolutionary Origins and Diversification of the Mycorrhizal Mutualists.</title>
        <authorList>
            <consortium name="DOE Joint Genome Institute"/>
            <consortium name="Mycorrhizal Genomics Consortium"/>
            <person name="Kohler A."/>
            <person name="Kuo A."/>
            <person name="Nagy L.G."/>
            <person name="Floudas D."/>
            <person name="Copeland A."/>
            <person name="Barry K.W."/>
            <person name="Cichocki N."/>
            <person name="Veneault-Fourrey C."/>
            <person name="LaButti K."/>
            <person name="Lindquist E.A."/>
            <person name="Lipzen A."/>
            <person name="Lundell T."/>
            <person name="Morin E."/>
            <person name="Murat C."/>
            <person name="Riley R."/>
            <person name="Ohm R."/>
            <person name="Sun H."/>
            <person name="Tunlid A."/>
            <person name="Henrissat B."/>
            <person name="Grigoriev I.V."/>
            <person name="Hibbett D.S."/>
            <person name="Martin F."/>
        </authorList>
    </citation>
    <scope>NUCLEOTIDE SEQUENCE [LARGE SCALE GENOMIC DNA]</scope>
    <source>
        <strain evidence="9">Zn</strain>
    </source>
</reference>
<dbReference type="PANTHER" id="PTHR23502">
    <property type="entry name" value="MAJOR FACILITATOR SUPERFAMILY"/>
    <property type="match status" value="1"/>
</dbReference>
<evidence type="ECO:0000256" key="6">
    <source>
        <dbReference type="SAM" id="Phobius"/>
    </source>
</evidence>
<dbReference type="InterPro" id="IPR036259">
    <property type="entry name" value="MFS_trans_sf"/>
</dbReference>
<dbReference type="HOGENOM" id="CLU_008455_13_6_1"/>
<dbReference type="OrthoDB" id="5215911at2759"/>
<feature type="transmembrane region" description="Helical" evidence="6">
    <location>
        <begin position="331"/>
        <end position="353"/>
    </location>
</feature>
<dbReference type="GO" id="GO:0022857">
    <property type="term" value="F:transmembrane transporter activity"/>
    <property type="evidence" value="ECO:0007669"/>
    <property type="project" value="InterPro"/>
</dbReference>
<dbReference type="STRING" id="913774.A0A0C3DT41"/>
<evidence type="ECO:0000256" key="5">
    <source>
        <dbReference type="SAM" id="MobiDB-lite"/>
    </source>
</evidence>
<feature type="transmembrane region" description="Helical" evidence="6">
    <location>
        <begin position="286"/>
        <end position="311"/>
    </location>
</feature>
<feature type="compositionally biased region" description="Polar residues" evidence="5">
    <location>
        <begin position="10"/>
        <end position="21"/>
    </location>
</feature>
<evidence type="ECO:0000259" key="7">
    <source>
        <dbReference type="PROSITE" id="PS50850"/>
    </source>
</evidence>
<organism evidence="8 9">
    <name type="scientific">Oidiodendron maius (strain Zn)</name>
    <dbReference type="NCBI Taxonomy" id="913774"/>
    <lineage>
        <taxon>Eukaryota</taxon>
        <taxon>Fungi</taxon>
        <taxon>Dikarya</taxon>
        <taxon>Ascomycota</taxon>
        <taxon>Pezizomycotina</taxon>
        <taxon>Leotiomycetes</taxon>
        <taxon>Leotiomycetes incertae sedis</taxon>
        <taxon>Myxotrichaceae</taxon>
        <taxon>Oidiodendron</taxon>
    </lineage>
</organism>
<feature type="transmembrane region" description="Helical" evidence="6">
    <location>
        <begin position="158"/>
        <end position="180"/>
    </location>
</feature>
<feature type="transmembrane region" description="Helical" evidence="6">
    <location>
        <begin position="99"/>
        <end position="117"/>
    </location>
</feature>
<gene>
    <name evidence="8" type="ORF">OIDMADRAFT_51059</name>
</gene>
<keyword evidence="4 6" id="KW-0472">Membrane</keyword>
<dbReference type="EMBL" id="KN832872">
    <property type="protein sequence ID" value="KIN05243.1"/>
    <property type="molecule type" value="Genomic_DNA"/>
</dbReference>
<protein>
    <recommendedName>
        <fullName evidence="7">Major facilitator superfamily (MFS) profile domain-containing protein</fullName>
    </recommendedName>
</protein>
<dbReference type="PROSITE" id="PS50850">
    <property type="entry name" value="MFS"/>
    <property type="match status" value="1"/>
</dbReference>
<dbReference type="Pfam" id="PF07690">
    <property type="entry name" value="MFS_1"/>
    <property type="match status" value="1"/>
</dbReference>
<evidence type="ECO:0000256" key="2">
    <source>
        <dbReference type="ARBA" id="ARBA00022692"/>
    </source>
</evidence>
<evidence type="ECO:0000313" key="9">
    <source>
        <dbReference type="Proteomes" id="UP000054321"/>
    </source>
</evidence>
<keyword evidence="3 6" id="KW-1133">Transmembrane helix</keyword>
<feature type="region of interest" description="Disordered" evidence="5">
    <location>
        <begin position="1"/>
        <end position="26"/>
    </location>
</feature>
<evidence type="ECO:0000313" key="8">
    <source>
        <dbReference type="EMBL" id="KIN05243.1"/>
    </source>
</evidence>
<feature type="transmembrane region" description="Helical" evidence="6">
    <location>
        <begin position="401"/>
        <end position="425"/>
    </location>
</feature>
<dbReference type="PANTHER" id="PTHR23502:SF160">
    <property type="entry name" value="MAJOR FACILITATOR SUPERFAMILY (MFS) PROFILE DOMAIN-CONTAINING PROTEIN-RELATED"/>
    <property type="match status" value="1"/>
</dbReference>
<feature type="transmembrane region" description="Helical" evidence="6">
    <location>
        <begin position="187"/>
        <end position="209"/>
    </location>
</feature>
<name>A0A0C3DT41_OIDMZ</name>
<reference evidence="8 9" key="1">
    <citation type="submission" date="2014-04" db="EMBL/GenBank/DDBJ databases">
        <authorList>
            <consortium name="DOE Joint Genome Institute"/>
            <person name="Kuo A."/>
            <person name="Martino E."/>
            <person name="Perotto S."/>
            <person name="Kohler A."/>
            <person name="Nagy L.G."/>
            <person name="Floudas D."/>
            <person name="Copeland A."/>
            <person name="Barry K.W."/>
            <person name="Cichocki N."/>
            <person name="Veneault-Fourrey C."/>
            <person name="LaButti K."/>
            <person name="Lindquist E.A."/>
            <person name="Lipzen A."/>
            <person name="Lundell T."/>
            <person name="Morin E."/>
            <person name="Murat C."/>
            <person name="Sun H."/>
            <person name="Tunlid A."/>
            <person name="Henrissat B."/>
            <person name="Grigoriev I.V."/>
            <person name="Hibbett D.S."/>
            <person name="Martin F."/>
            <person name="Nordberg H.P."/>
            <person name="Cantor M.N."/>
            <person name="Hua S.X."/>
        </authorList>
    </citation>
    <scope>NUCLEOTIDE SEQUENCE [LARGE SCALE GENOMIC DNA]</scope>
    <source>
        <strain evidence="8 9">Zn</strain>
    </source>
</reference>